<dbReference type="InterPro" id="IPR020946">
    <property type="entry name" value="Flavin_mOase-like"/>
</dbReference>
<dbReference type="InterPro" id="IPR051209">
    <property type="entry name" value="FAD-bind_Monooxygenase_sf"/>
</dbReference>
<dbReference type="Proteomes" id="UP000192801">
    <property type="component" value="Unassembled WGS sequence"/>
</dbReference>
<dbReference type="PANTHER" id="PTHR42877:SF4">
    <property type="entry name" value="FAD_NAD(P)-BINDING DOMAIN-CONTAINING PROTEIN-RELATED"/>
    <property type="match status" value="1"/>
</dbReference>
<dbReference type="STRING" id="444597.BST26_09325"/>
<reference evidence="5 6" key="1">
    <citation type="submission" date="2016-12" db="EMBL/GenBank/DDBJ databases">
        <title>The new phylogeny of genus Mycobacterium.</title>
        <authorList>
            <person name="Tortoli E."/>
            <person name="Trovato A."/>
            <person name="Cirillo D.M."/>
        </authorList>
    </citation>
    <scope>NUCLEOTIDE SEQUENCE [LARGE SCALE GENOMIC DNA]</scope>
    <source>
        <strain evidence="5 6">DSM 45130</strain>
    </source>
</reference>
<keyword evidence="4" id="KW-0560">Oxidoreductase</keyword>
<evidence type="ECO:0000256" key="2">
    <source>
        <dbReference type="ARBA" id="ARBA00022630"/>
    </source>
</evidence>
<dbReference type="InterPro" id="IPR036188">
    <property type="entry name" value="FAD/NAD-bd_sf"/>
</dbReference>
<dbReference type="Pfam" id="PF00743">
    <property type="entry name" value="FMO-like"/>
    <property type="match status" value="1"/>
</dbReference>
<gene>
    <name evidence="5" type="ORF">BST26_09325</name>
</gene>
<evidence type="ECO:0000256" key="1">
    <source>
        <dbReference type="ARBA" id="ARBA00010139"/>
    </source>
</evidence>
<organism evidence="5 6">
    <name type="scientific">Mycolicibacterium insubricum</name>
    <dbReference type="NCBI Taxonomy" id="444597"/>
    <lineage>
        <taxon>Bacteria</taxon>
        <taxon>Bacillati</taxon>
        <taxon>Actinomycetota</taxon>
        <taxon>Actinomycetes</taxon>
        <taxon>Mycobacteriales</taxon>
        <taxon>Mycobacteriaceae</taxon>
        <taxon>Mycolicibacterium</taxon>
    </lineage>
</organism>
<comment type="similarity">
    <text evidence="1">Belongs to the FAD-binding monooxygenase family.</text>
</comment>
<dbReference type="PANTHER" id="PTHR42877">
    <property type="entry name" value="L-ORNITHINE N(5)-MONOOXYGENASE-RELATED"/>
    <property type="match status" value="1"/>
</dbReference>
<evidence type="ECO:0000256" key="3">
    <source>
        <dbReference type="ARBA" id="ARBA00022827"/>
    </source>
</evidence>
<dbReference type="PRINTS" id="PR00411">
    <property type="entry name" value="PNDRDTASEI"/>
</dbReference>
<keyword evidence="6" id="KW-1185">Reference proteome</keyword>
<dbReference type="RefSeq" id="WP_083030493.1">
    <property type="nucleotide sequence ID" value="NZ_AP022618.1"/>
</dbReference>
<name>A0A1X0DFF9_9MYCO</name>
<keyword evidence="5" id="KW-0503">Monooxygenase</keyword>
<dbReference type="AlphaFoldDB" id="A0A1X0DFF9"/>
<evidence type="ECO:0000313" key="5">
    <source>
        <dbReference type="EMBL" id="ORA71067.1"/>
    </source>
</evidence>
<evidence type="ECO:0000313" key="6">
    <source>
        <dbReference type="Proteomes" id="UP000192801"/>
    </source>
</evidence>
<dbReference type="OrthoDB" id="5168853at2"/>
<dbReference type="EMBL" id="MVHS01000016">
    <property type="protein sequence ID" value="ORA71067.1"/>
    <property type="molecule type" value="Genomic_DNA"/>
</dbReference>
<keyword evidence="3" id="KW-0274">FAD</keyword>
<keyword evidence="2" id="KW-0285">Flavoprotein</keyword>
<dbReference type="Gene3D" id="3.50.50.60">
    <property type="entry name" value="FAD/NAD(P)-binding domain"/>
    <property type="match status" value="2"/>
</dbReference>
<evidence type="ECO:0000256" key="4">
    <source>
        <dbReference type="ARBA" id="ARBA00023002"/>
    </source>
</evidence>
<accession>A0A1X0DFF9</accession>
<sequence length="490" mass="54487">MGTANSSPSVAIIGAGFGGLGMAVKFKQAGITDLTLFEKASDVGGVWRDNDYPGAACDVPSHLYSFSFAPYAEWSRRFAPRDEIYDYLRHCARSFGIYPHIRFDTEVTGASFDEEAGEWVIELAGGGGTHRATVLITATGQLSRPAYPRIPGLDSFAGTMFHSATWDHDHDLTGEKVAVIGTGASAIQFVPPVAAQAAHLELFQRGAAHVLPKPDYPYPKPVRKLFRRIPALLRLSRWVTYAELEPRALAFVDYPQALRLYEIRFRRHLARDIRDPQLREQLTPTDPMGCKRILLSNDYYEALARDNVSLVTEPITAVVPQGLVTADGVLHEADTIILGTGFAATDFLAPMQITGRGGTRLNDVWRDGAEAYLGLSVSGFPNFFMLYGPNTNLSHSSIVYMLEAQMGHVLDAVGEIRRRGLKWLEVRPDVLSEFNMRIQHKLDHTVWAENCSSWYRTAAGKNTQNWPGFTFAYRAAAHRLRESDYDFVGR</sequence>
<proteinExistence type="inferred from homology"/>
<protein>
    <submittedName>
        <fullName evidence="5">4-hydroxyacetophenone monooxygenase</fullName>
    </submittedName>
</protein>
<dbReference type="GO" id="GO:0004499">
    <property type="term" value="F:N,N-dimethylaniline monooxygenase activity"/>
    <property type="evidence" value="ECO:0007669"/>
    <property type="project" value="InterPro"/>
</dbReference>
<dbReference type="SUPFAM" id="SSF51905">
    <property type="entry name" value="FAD/NAD(P)-binding domain"/>
    <property type="match status" value="2"/>
</dbReference>
<dbReference type="GO" id="GO:0050660">
    <property type="term" value="F:flavin adenine dinucleotide binding"/>
    <property type="evidence" value="ECO:0007669"/>
    <property type="project" value="InterPro"/>
</dbReference>
<dbReference type="GO" id="GO:0050661">
    <property type="term" value="F:NADP binding"/>
    <property type="evidence" value="ECO:0007669"/>
    <property type="project" value="InterPro"/>
</dbReference>
<comment type="caution">
    <text evidence="5">The sequence shown here is derived from an EMBL/GenBank/DDBJ whole genome shotgun (WGS) entry which is preliminary data.</text>
</comment>